<accession>A0A1N6H9F1</accession>
<protein>
    <submittedName>
        <fullName evidence="1">Uncharacterized protein</fullName>
    </submittedName>
</protein>
<evidence type="ECO:0000313" key="1">
    <source>
        <dbReference type="EMBL" id="SIO16402.1"/>
    </source>
</evidence>
<proteinExistence type="predicted"/>
<evidence type="ECO:0000313" key="2">
    <source>
        <dbReference type="Proteomes" id="UP000184932"/>
    </source>
</evidence>
<dbReference type="Proteomes" id="UP000184932">
    <property type="component" value="Unassembled WGS sequence"/>
</dbReference>
<dbReference type="OrthoDB" id="7875456at2"/>
<name>A0A1N6H9F1_9RHOB</name>
<reference evidence="2" key="1">
    <citation type="submission" date="2016-11" db="EMBL/GenBank/DDBJ databases">
        <authorList>
            <person name="Varghese N."/>
            <person name="Submissions S."/>
        </authorList>
    </citation>
    <scope>NUCLEOTIDE SEQUENCE [LARGE SCALE GENOMIC DNA]</scope>
    <source>
        <strain evidence="2">DSM 29440</strain>
    </source>
</reference>
<organism evidence="1 2">
    <name type="scientific">Vannielia litorea</name>
    <dbReference type="NCBI Taxonomy" id="1217970"/>
    <lineage>
        <taxon>Bacteria</taxon>
        <taxon>Pseudomonadati</taxon>
        <taxon>Pseudomonadota</taxon>
        <taxon>Alphaproteobacteria</taxon>
        <taxon>Rhodobacterales</taxon>
        <taxon>Paracoccaceae</taxon>
        <taxon>Vannielia</taxon>
    </lineage>
</organism>
<dbReference type="RefSeq" id="WP_074257120.1">
    <property type="nucleotide sequence ID" value="NZ_FSRL01000001.1"/>
</dbReference>
<dbReference type="AlphaFoldDB" id="A0A1N6H9F1"/>
<gene>
    <name evidence="1" type="ORF">SAMN05444002_3191</name>
</gene>
<sequence>MRHFLPLLLIPLAAACATPREACVNRAAKDLKVMNKLIAETRANVDRGYAVEREAYVTSGFRMCVGSKKENVGVTWCHRPETRYRTRQVAIDPAAEQRKLRNMIVKRDQLEREAQARIAACRQAYPEG</sequence>
<dbReference type="PROSITE" id="PS51257">
    <property type="entry name" value="PROKAR_LIPOPROTEIN"/>
    <property type="match status" value="1"/>
</dbReference>
<keyword evidence="2" id="KW-1185">Reference proteome</keyword>
<dbReference type="STRING" id="1217970.SAMN05444002_3191"/>
<dbReference type="EMBL" id="FSRL01000001">
    <property type="protein sequence ID" value="SIO16402.1"/>
    <property type="molecule type" value="Genomic_DNA"/>
</dbReference>